<evidence type="ECO:0000256" key="1">
    <source>
        <dbReference type="ARBA" id="ARBA00004230"/>
    </source>
</evidence>
<evidence type="ECO:0000256" key="11">
    <source>
        <dbReference type="SAM" id="Coils"/>
    </source>
</evidence>
<dbReference type="PANTHER" id="PTHR31543:SF0">
    <property type="entry name" value="DYNEIN REGULATORY COMPLEX SUBUNIT 4"/>
    <property type="match status" value="1"/>
</dbReference>
<name>A0A0V0QKM9_PSEPJ</name>
<dbReference type="AlphaFoldDB" id="A0A0V0QKM9"/>
<feature type="domain" description="Growth arrest-specific protein 8" evidence="13">
    <location>
        <begin position="220"/>
        <end position="419"/>
    </location>
</feature>
<dbReference type="PANTHER" id="PTHR31543">
    <property type="entry name" value="DYNEIN REGULATORY COMPLEX SUBUNIT 4"/>
    <property type="match status" value="1"/>
</dbReference>
<dbReference type="GO" id="GO:0031514">
    <property type="term" value="C:motile cilium"/>
    <property type="evidence" value="ECO:0007669"/>
    <property type="project" value="UniProtKB-SubCell"/>
</dbReference>
<reference evidence="14 15" key="1">
    <citation type="journal article" date="2015" name="Sci. Rep.">
        <title>Genome of the facultative scuticociliatosis pathogen Pseudocohnilembus persalinus provides insight into its virulence through horizontal gene transfer.</title>
        <authorList>
            <person name="Xiong J."/>
            <person name="Wang G."/>
            <person name="Cheng J."/>
            <person name="Tian M."/>
            <person name="Pan X."/>
            <person name="Warren A."/>
            <person name="Jiang C."/>
            <person name="Yuan D."/>
            <person name="Miao W."/>
        </authorList>
    </citation>
    <scope>NUCLEOTIDE SEQUENCE [LARGE SCALE GENOMIC DNA]</scope>
    <source>
        <strain evidence="14">36N120E</strain>
    </source>
</reference>
<evidence type="ECO:0000259" key="13">
    <source>
        <dbReference type="Pfam" id="PF13851"/>
    </source>
</evidence>
<dbReference type="Pfam" id="PF13851">
    <property type="entry name" value="GAS"/>
    <property type="match status" value="1"/>
</dbReference>
<keyword evidence="4" id="KW-0963">Cytoplasm</keyword>
<keyword evidence="6" id="KW-0282">Flagellum</keyword>
<keyword evidence="9" id="KW-0206">Cytoskeleton</keyword>
<evidence type="ECO:0000256" key="9">
    <source>
        <dbReference type="ARBA" id="ARBA00023212"/>
    </source>
</evidence>
<evidence type="ECO:0000256" key="10">
    <source>
        <dbReference type="ARBA" id="ARBA00023273"/>
    </source>
</evidence>
<keyword evidence="15" id="KW-1185">Reference proteome</keyword>
<evidence type="ECO:0000256" key="12">
    <source>
        <dbReference type="SAM" id="MobiDB-lite"/>
    </source>
</evidence>
<dbReference type="Proteomes" id="UP000054937">
    <property type="component" value="Unassembled WGS sequence"/>
</dbReference>
<keyword evidence="8" id="KW-0969">Cilium</keyword>
<dbReference type="GO" id="GO:0031267">
    <property type="term" value="F:small GTPase binding"/>
    <property type="evidence" value="ECO:0007669"/>
    <property type="project" value="InterPro"/>
</dbReference>
<dbReference type="OrthoDB" id="767661at2759"/>
<accession>A0A0V0QKM9</accession>
<keyword evidence="5" id="KW-0493">Microtubule</keyword>
<evidence type="ECO:0000256" key="2">
    <source>
        <dbReference type="ARBA" id="ARBA00004245"/>
    </source>
</evidence>
<feature type="coiled-coil region" evidence="11">
    <location>
        <begin position="127"/>
        <end position="274"/>
    </location>
</feature>
<dbReference type="InterPro" id="IPR025593">
    <property type="entry name" value="GAS8_dom"/>
</dbReference>
<dbReference type="GO" id="GO:0008017">
    <property type="term" value="F:microtubule binding"/>
    <property type="evidence" value="ECO:0007669"/>
    <property type="project" value="InterPro"/>
</dbReference>
<evidence type="ECO:0000256" key="6">
    <source>
        <dbReference type="ARBA" id="ARBA00022846"/>
    </source>
</evidence>
<feature type="region of interest" description="Disordered" evidence="12">
    <location>
        <begin position="1"/>
        <end position="20"/>
    </location>
</feature>
<evidence type="ECO:0000256" key="7">
    <source>
        <dbReference type="ARBA" id="ARBA00023054"/>
    </source>
</evidence>
<dbReference type="GO" id="GO:0048870">
    <property type="term" value="P:cell motility"/>
    <property type="evidence" value="ECO:0007669"/>
    <property type="project" value="InterPro"/>
</dbReference>
<comment type="similarity">
    <text evidence="3">Belongs to the DRC4 family.</text>
</comment>
<dbReference type="FunCoup" id="A0A0V0QKM9">
    <property type="interactions" value="2"/>
</dbReference>
<organism evidence="14 15">
    <name type="scientific">Pseudocohnilembus persalinus</name>
    <name type="common">Ciliate</name>
    <dbReference type="NCBI Taxonomy" id="266149"/>
    <lineage>
        <taxon>Eukaryota</taxon>
        <taxon>Sar</taxon>
        <taxon>Alveolata</taxon>
        <taxon>Ciliophora</taxon>
        <taxon>Intramacronucleata</taxon>
        <taxon>Oligohymenophorea</taxon>
        <taxon>Scuticociliatia</taxon>
        <taxon>Philasterida</taxon>
        <taxon>Pseudocohnilembidae</taxon>
        <taxon>Pseudocohnilembus</taxon>
    </lineage>
</organism>
<evidence type="ECO:0000313" key="15">
    <source>
        <dbReference type="Proteomes" id="UP000054937"/>
    </source>
</evidence>
<dbReference type="EMBL" id="LDAU01000152">
    <property type="protein sequence ID" value="KRX02737.1"/>
    <property type="molecule type" value="Genomic_DNA"/>
</dbReference>
<dbReference type="GO" id="GO:0005794">
    <property type="term" value="C:Golgi apparatus"/>
    <property type="evidence" value="ECO:0007669"/>
    <property type="project" value="TreeGrafter"/>
</dbReference>
<evidence type="ECO:0000256" key="8">
    <source>
        <dbReference type="ARBA" id="ARBA00023069"/>
    </source>
</evidence>
<feature type="coiled-coil region" evidence="11">
    <location>
        <begin position="27"/>
        <end position="89"/>
    </location>
</feature>
<dbReference type="InterPro" id="IPR039308">
    <property type="entry name" value="GAS8"/>
</dbReference>
<dbReference type="GO" id="GO:0005874">
    <property type="term" value="C:microtubule"/>
    <property type="evidence" value="ECO:0007669"/>
    <property type="project" value="UniProtKB-KW"/>
</dbReference>
<evidence type="ECO:0000256" key="4">
    <source>
        <dbReference type="ARBA" id="ARBA00022490"/>
    </source>
</evidence>
<keyword evidence="10" id="KW-0966">Cell projection</keyword>
<comment type="caution">
    <text evidence="14">The sequence shown here is derived from an EMBL/GenBank/DDBJ whole genome shotgun (WGS) entry which is preliminary data.</text>
</comment>
<protein>
    <recommendedName>
        <fullName evidence="13">Growth arrest-specific protein 8 domain-containing protein</fullName>
    </recommendedName>
</protein>
<evidence type="ECO:0000256" key="3">
    <source>
        <dbReference type="ARBA" id="ARBA00009859"/>
    </source>
</evidence>
<dbReference type="InParanoid" id="A0A0V0QKM9"/>
<keyword evidence="7 11" id="KW-0175">Coiled coil</keyword>
<dbReference type="OMA" id="MELTNHY"/>
<proteinExistence type="inferred from homology"/>
<evidence type="ECO:0000313" key="14">
    <source>
        <dbReference type="EMBL" id="KRX02737.1"/>
    </source>
</evidence>
<feature type="coiled-coil region" evidence="11">
    <location>
        <begin position="299"/>
        <end position="390"/>
    </location>
</feature>
<comment type="subcellular location">
    <subcellularLocation>
        <location evidence="1">Cell projection</location>
        <location evidence="1">Cilium</location>
        <location evidence="1">Flagellum</location>
    </subcellularLocation>
    <subcellularLocation>
        <location evidence="2">Cytoplasm</location>
        <location evidence="2">Cytoskeleton</location>
    </subcellularLocation>
</comment>
<gene>
    <name evidence="14" type="ORF">PPERSA_02227</name>
</gene>
<evidence type="ECO:0000256" key="5">
    <source>
        <dbReference type="ARBA" id="ARBA00022701"/>
    </source>
</evidence>
<sequence length="470" mass="55916">MPKKSKKSKIPPEPTDPYSLQLKEMSGQQLQSELQLMREKLDEMRTKRNYIQMDRDMVEQFYHNTYKEIDEIKVKVVNKETEAEQLEEEHRVEVKVYLQKVKHIEYEKERSNEDIQDDGDQAKSKENDYFEEQIKKMKENKQRLKYEQVENEKYNIVKIEEKQNENERKLIEEKKKFDHQIKQLTVKYEDRLQKLKEDLQLKLKVEIHELEERKNQHINELLRNHEKAFAELKTYYKDITSENLNLIKGQKEEIARMAKNAQKNKKKLDEMKEKNDSLRGPLNQQTAIKNALLEDLKQFQKHKMSLQNLKSKLVTLKEKIVKLQKDSVTLDEQYTKVLQEKKDLEEKFENITLEVKKDAETSNRVLNSRLEMLFNQLDAKETQIKNILDKGQIDPILYQELVQKTQQSIEGKNTQVKNLKYSIHHATKAYNDAIRVYEAKLEEFGIPPEELGFQTLETITSTMPAGLVSS</sequence>